<organism evidence="1 2">
    <name type="scientific">Gracilibacillus ureilyticus</name>
    <dbReference type="NCBI Taxonomy" id="531814"/>
    <lineage>
        <taxon>Bacteria</taxon>
        <taxon>Bacillati</taxon>
        <taxon>Bacillota</taxon>
        <taxon>Bacilli</taxon>
        <taxon>Bacillales</taxon>
        <taxon>Bacillaceae</taxon>
        <taxon>Gracilibacillus</taxon>
    </lineage>
</organism>
<proteinExistence type="predicted"/>
<sequence length="381" mass="43683">MEVMIPVKEIILKYGDATLFFTRPVWILNYAIGDIWSRFSLSISKTFPSIQLDKKKKILIEFPVVHKDDVLLGCVMGHELGHYFDLHSGLNLTDSLMPSLLKHSNINDLKQFVNLKLTSSSILLTKDQENRIKNEILVNILGKGYLINWLQEFIADIIGILLYGPSSHFSGDSIFTYSSLANDGTLHDAFSNTHPRSSIRSVVRERTFEKLNYTGKFSSVIQEEINISIQKWKSAKTKLFLDSIDGSYGTDIIFRFELNNTSLAIIEDILVSELDDIIDYILNTIPDELHYNVEKYHKIVPQLAAKISNFIPPNEIDSEPVDSISILNAGWHAYFHYRDKLETEISSNEQEYNIREMINNLVKKALMSAHIHRGWNDDRTN</sequence>
<keyword evidence="2" id="KW-1185">Reference proteome</keyword>
<accession>A0A1H9W5W2</accession>
<gene>
    <name evidence="1" type="ORF">SAMN04487944_1361</name>
</gene>
<evidence type="ECO:0000313" key="2">
    <source>
        <dbReference type="Proteomes" id="UP000199687"/>
    </source>
</evidence>
<evidence type="ECO:0000313" key="1">
    <source>
        <dbReference type="EMBL" id="SES28853.1"/>
    </source>
</evidence>
<dbReference type="AlphaFoldDB" id="A0A1H9W5W2"/>
<dbReference type="Proteomes" id="UP000199687">
    <property type="component" value="Unassembled WGS sequence"/>
</dbReference>
<dbReference type="EMBL" id="FOGL01000036">
    <property type="protein sequence ID" value="SES28853.1"/>
    <property type="molecule type" value="Genomic_DNA"/>
</dbReference>
<name>A0A1H9W5W2_9BACI</name>
<protein>
    <submittedName>
        <fullName evidence="1">Uncharacterized protein</fullName>
    </submittedName>
</protein>
<reference evidence="1 2" key="1">
    <citation type="submission" date="2016-10" db="EMBL/GenBank/DDBJ databases">
        <authorList>
            <person name="de Groot N.N."/>
        </authorList>
    </citation>
    <scope>NUCLEOTIDE SEQUENCE [LARGE SCALE GENOMIC DNA]</scope>
    <source>
        <strain evidence="1 2">CGMCC 1.7727</strain>
    </source>
</reference>